<dbReference type="PROSITE" id="PS51257">
    <property type="entry name" value="PROKAR_LIPOPROTEIN"/>
    <property type="match status" value="1"/>
</dbReference>
<gene>
    <name evidence="4" type="ORF">BRCON_2306</name>
</gene>
<dbReference type="InterPro" id="IPR050498">
    <property type="entry name" value="Ycf3"/>
</dbReference>
<reference evidence="4 5" key="1">
    <citation type="submission" date="2018-05" db="EMBL/GenBank/DDBJ databases">
        <title>A metagenomic window into the 2 km-deep terrestrial subsurface aquifer revealed taxonomically and functionally diverse microbial community comprising novel uncultured bacterial lineages.</title>
        <authorList>
            <person name="Kadnikov V.V."/>
            <person name="Mardanov A.V."/>
            <person name="Beletsky A.V."/>
            <person name="Banks D."/>
            <person name="Pimenov N.V."/>
            <person name="Frank Y.A."/>
            <person name="Karnachuk O.V."/>
            <person name="Ravin N.V."/>
        </authorList>
    </citation>
    <scope>NUCLEOTIDE SEQUENCE [LARGE SCALE GENOMIC DNA]</scope>
    <source>
        <strain evidence="4">BY</strain>
    </source>
</reference>
<evidence type="ECO:0000313" key="5">
    <source>
        <dbReference type="Proteomes" id="UP000262583"/>
    </source>
</evidence>
<dbReference type="PANTHER" id="PTHR44858">
    <property type="entry name" value="TETRATRICOPEPTIDE REPEAT PROTEIN 6"/>
    <property type="match status" value="1"/>
</dbReference>
<dbReference type="PROSITE" id="PS50005">
    <property type="entry name" value="TPR"/>
    <property type="match status" value="2"/>
</dbReference>
<dbReference type="Gene3D" id="1.25.40.10">
    <property type="entry name" value="Tetratricopeptide repeat domain"/>
    <property type="match status" value="3"/>
</dbReference>
<evidence type="ECO:0000256" key="2">
    <source>
        <dbReference type="ARBA" id="ARBA00022803"/>
    </source>
</evidence>
<feature type="repeat" description="TPR" evidence="3">
    <location>
        <begin position="76"/>
        <end position="109"/>
    </location>
</feature>
<feature type="repeat" description="TPR" evidence="3">
    <location>
        <begin position="42"/>
        <end position="75"/>
    </location>
</feature>
<accession>A0A2Z4Y9J6</accession>
<protein>
    <recommendedName>
        <fullName evidence="6">Tetratricopeptide repeat protein</fullName>
    </recommendedName>
</protein>
<organism evidence="4 5">
    <name type="scientific">Sumerlaea chitinivorans</name>
    <dbReference type="NCBI Taxonomy" id="2250252"/>
    <lineage>
        <taxon>Bacteria</taxon>
        <taxon>Candidatus Sumerlaeota</taxon>
        <taxon>Candidatus Sumerlaeia</taxon>
        <taxon>Candidatus Sumerlaeales</taxon>
        <taxon>Candidatus Sumerlaeaceae</taxon>
        <taxon>Candidatus Sumerlaea</taxon>
    </lineage>
</organism>
<dbReference type="KEGG" id="schv:BRCON_2306"/>
<dbReference type="InterPro" id="IPR019734">
    <property type="entry name" value="TPR_rpt"/>
</dbReference>
<dbReference type="SUPFAM" id="SSF48452">
    <property type="entry name" value="TPR-like"/>
    <property type="match status" value="1"/>
</dbReference>
<evidence type="ECO:0000256" key="3">
    <source>
        <dbReference type="PROSITE-ProRule" id="PRU00339"/>
    </source>
</evidence>
<evidence type="ECO:0000313" key="4">
    <source>
        <dbReference type="EMBL" id="AXA37083.1"/>
    </source>
</evidence>
<keyword evidence="2 3" id="KW-0802">TPR repeat</keyword>
<keyword evidence="1" id="KW-0677">Repeat</keyword>
<dbReference type="Pfam" id="PF13432">
    <property type="entry name" value="TPR_16"/>
    <property type="match status" value="1"/>
</dbReference>
<sequence>MHLKSAINKGIKGIPYAVLGLLLACAGAQLDAASEGSPLKKATERRKEALELEREGRYAEAIQKFEEVIALNPTAQNSAIRKGRCWERLGNRAKALESYRQAIEMDPLTYDASEATYRALKVALAEGDTSTALEMATRMRTLHPDSSYGIRVEMAMREAAGQTTQPLAERLERELKASAAYDDATSQAKVGRVEDALKELKRIWDTYPDTAAGRRAYSSYGHLLIKERRDEEAYEVFREIVDLFEPIAPQSRLVLESKLRLAALLHRGDRREESHAAYLELMDSKYPRYYQETAALQAAGVLFEIYIRKWKAREAIPLEAWERVRQFCKDAEAICSKPVDKARARLMYLETYQWHNEWAKVAEEGARFLTEFRDDQTTREQASAAYFAARGFFTIGNMKEALRYAEQCLSASPDRELWPETGFWHVQHAYHMKIVSLFSLEGKDSVRGQEAYESFLRYFPNSEWIKPCQEQLQRMFPQDPRFRISR</sequence>
<proteinExistence type="predicted"/>
<evidence type="ECO:0000256" key="1">
    <source>
        <dbReference type="ARBA" id="ARBA00022737"/>
    </source>
</evidence>
<evidence type="ECO:0008006" key="6">
    <source>
        <dbReference type="Google" id="ProtNLM"/>
    </source>
</evidence>
<dbReference type="EMBL" id="CP030759">
    <property type="protein sequence ID" value="AXA37083.1"/>
    <property type="molecule type" value="Genomic_DNA"/>
</dbReference>
<dbReference type="SMART" id="SM00028">
    <property type="entry name" value="TPR"/>
    <property type="match status" value="4"/>
</dbReference>
<dbReference type="InterPro" id="IPR011990">
    <property type="entry name" value="TPR-like_helical_dom_sf"/>
</dbReference>
<dbReference type="AlphaFoldDB" id="A0A2Z4Y9J6"/>
<name>A0A2Z4Y9J6_SUMC1</name>
<dbReference type="PANTHER" id="PTHR44858:SF1">
    <property type="entry name" value="UDP-N-ACETYLGLUCOSAMINE--PEPTIDE N-ACETYLGLUCOSAMINYLTRANSFERASE SPINDLY-RELATED"/>
    <property type="match status" value="1"/>
</dbReference>
<dbReference type="Proteomes" id="UP000262583">
    <property type="component" value="Chromosome"/>
</dbReference>